<dbReference type="EMBL" id="JYFE01000020">
    <property type="protein sequence ID" value="KIT17323.1"/>
    <property type="molecule type" value="Genomic_DNA"/>
</dbReference>
<organism evidence="1 2">
    <name type="scientific">Jannaschia aquimarina</name>
    <dbReference type="NCBI Taxonomy" id="935700"/>
    <lineage>
        <taxon>Bacteria</taxon>
        <taxon>Pseudomonadati</taxon>
        <taxon>Pseudomonadota</taxon>
        <taxon>Alphaproteobacteria</taxon>
        <taxon>Rhodobacterales</taxon>
        <taxon>Roseobacteraceae</taxon>
        <taxon>Jannaschia</taxon>
    </lineage>
</organism>
<gene>
    <name evidence="1" type="ORF">jaqu_10550</name>
</gene>
<dbReference type="AlphaFoldDB" id="A0A0D1DBK1"/>
<reference evidence="1 2" key="1">
    <citation type="submission" date="2015-02" db="EMBL/GenBank/DDBJ databases">
        <title>Genome Sequence of Jannaschia aquimarina DSM28248, a member of the Roseobacter clade.</title>
        <authorList>
            <person name="Voget S."/>
            <person name="Daniel R."/>
        </authorList>
    </citation>
    <scope>NUCLEOTIDE SEQUENCE [LARGE SCALE GENOMIC DNA]</scope>
    <source>
        <strain evidence="1 2">GSW-M26</strain>
    </source>
</reference>
<dbReference type="Proteomes" id="UP000032232">
    <property type="component" value="Unassembled WGS sequence"/>
</dbReference>
<evidence type="ECO:0000313" key="1">
    <source>
        <dbReference type="EMBL" id="KIT17323.1"/>
    </source>
</evidence>
<accession>A0A0D1DBK1</accession>
<sequence length="64" mass="7197">MTRGRLHGDAFHAGSSVQALVRVGFDGRDVSGTVQINRYRRVRYVKQDVDGSILIFTDYEHVCA</sequence>
<name>A0A0D1DBK1_9RHOB</name>
<evidence type="ECO:0000313" key="2">
    <source>
        <dbReference type="Proteomes" id="UP000032232"/>
    </source>
</evidence>
<keyword evidence="2" id="KW-1185">Reference proteome</keyword>
<protein>
    <submittedName>
        <fullName evidence="1">Uncharacterized protein</fullName>
    </submittedName>
</protein>
<dbReference type="PATRIC" id="fig|935700.4.peg.1100"/>
<dbReference type="RefSeq" id="WP_043917884.1">
    <property type="nucleotide sequence ID" value="NZ_FZPF01000007.1"/>
</dbReference>
<proteinExistence type="predicted"/>
<comment type="caution">
    <text evidence="1">The sequence shown here is derived from an EMBL/GenBank/DDBJ whole genome shotgun (WGS) entry which is preliminary data.</text>
</comment>